<gene>
    <name evidence="1" type="ORF">CEXT_282091</name>
</gene>
<dbReference type="Proteomes" id="UP001054945">
    <property type="component" value="Unassembled WGS sequence"/>
</dbReference>
<reference evidence="1 2" key="1">
    <citation type="submission" date="2021-06" db="EMBL/GenBank/DDBJ databases">
        <title>Caerostris extrusa draft genome.</title>
        <authorList>
            <person name="Kono N."/>
            <person name="Arakawa K."/>
        </authorList>
    </citation>
    <scope>NUCLEOTIDE SEQUENCE [LARGE SCALE GENOMIC DNA]</scope>
</reference>
<dbReference type="AlphaFoldDB" id="A0AAV4MVD7"/>
<accession>A0AAV4MVD7</accession>
<evidence type="ECO:0000313" key="1">
    <source>
        <dbReference type="EMBL" id="GIX75921.1"/>
    </source>
</evidence>
<dbReference type="EMBL" id="BPLR01020209">
    <property type="protein sequence ID" value="GIX75921.1"/>
    <property type="molecule type" value="Genomic_DNA"/>
</dbReference>
<name>A0AAV4MVD7_CAEEX</name>
<proteinExistence type="predicted"/>
<evidence type="ECO:0000313" key="2">
    <source>
        <dbReference type="Proteomes" id="UP001054945"/>
    </source>
</evidence>
<comment type="caution">
    <text evidence="1">The sequence shown here is derived from an EMBL/GenBank/DDBJ whole genome shotgun (WGS) entry which is preliminary data.</text>
</comment>
<sequence length="182" mass="21106">MPGINFRNISITQKQINTLSPSWPVAVNVSEGVISKMLHLIADENHWLHQRQDAFRQGTPFLFRINLELSFTIHHYCCHRNNSKESPLKYRSTESTFNVGHHFITPSPRTLLLSEPKEQFPNKLPQYQYYSKQISTLSPLWPVAVNMSEGVIPKMLQLIADENHWLHHAKTHLGKGHRSCFE</sequence>
<keyword evidence="2" id="KW-1185">Reference proteome</keyword>
<protein>
    <submittedName>
        <fullName evidence="1">Uncharacterized protein</fullName>
    </submittedName>
</protein>
<organism evidence="1 2">
    <name type="scientific">Caerostris extrusa</name>
    <name type="common">Bark spider</name>
    <name type="synonym">Caerostris bankana</name>
    <dbReference type="NCBI Taxonomy" id="172846"/>
    <lineage>
        <taxon>Eukaryota</taxon>
        <taxon>Metazoa</taxon>
        <taxon>Ecdysozoa</taxon>
        <taxon>Arthropoda</taxon>
        <taxon>Chelicerata</taxon>
        <taxon>Arachnida</taxon>
        <taxon>Araneae</taxon>
        <taxon>Araneomorphae</taxon>
        <taxon>Entelegynae</taxon>
        <taxon>Araneoidea</taxon>
        <taxon>Araneidae</taxon>
        <taxon>Caerostris</taxon>
    </lineage>
</organism>